<accession>A0ABR1XDZ7</accession>
<evidence type="ECO:0000313" key="1">
    <source>
        <dbReference type="EMBL" id="KAK8094901.1"/>
    </source>
</evidence>
<comment type="caution">
    <text evidence="1">The sequence shown here is derived from an EMBL/GenBank/DDBJ whole genome shotgun (WGS) entry which is preliminary data.</text>
</comment>
<protein>
    <submittedName>
        <fullName evidence="1">Uncharacterized protein</fullName>
    </submittedName>
</protein>
<gene>
    <name evidence="1" type="ORF">PG997_001586</name>
</gene>
<dbReference type="GeneID" id="92038961"/>
<sequence>MRSGYNLGHALSFRYWRLRWRDLELWAWLVRGPLNNNALRLFETNPDGVPGCGRRAWPGARGALQRAYEYYQEYKKQKRDECDTNRTDVT</sequence>
<dbReference type="RefSeq" id="XP_066675674.1">
    <property type="nucleotide sequence ID" value="XM_066805901.1"/>
</dbReference>
<dbReference type="Proteomes" id="UP001433268">
    <property type="component" value="Unassembled WGS sequence"/>
</dbReference>
<evidence type="ECO:0000313" key="2">
    <source>
        <dbReference type="Proteomes" id="UP001433268"/>
    </source>
</evidence>
<dbReference type="EMBL" id="JAQQWN010000002">
    <property type="protein sequence ID" value="KAK8094901.1"/>
    <property type="molecule type" value="Genomic_DNA"/>
</dbReference>
<name>A0ABR1XDZ7_9PEZI</name>
<organism evidence="1 2">
    <name type="scientific">Apiospora hydei</name>
    <dbReference type="NCBI Taxonomy" id="1337664"/>
    <lineage>
        <taxon>Eukaryota</taxon>
        <taxon>Fungi</taxon>
        <taxon>Dikarya</taxon>
        <taxon>Ascomycota</taxon>
        <taxon>Pezizomycotina</taxon>
        <taxon>Sordariomycetes</taxon>
        <taxon>Xylariomycetidae</taxon>
        <taxon>Amphisphaeriales</taxon>
        <taxon>Apiosporaceae</taxon>
        <taxon>Apiospora</taxon>
    </lineage>
</organism>
<proteinExistence type="predicted"/>
<keyword evidence="2" id="KW-1185">Reference proteome</keyword>
<reference evidence="1 2" key="1">
    <citation type="submission" date="2023-01" db="EMBL/GenBank/DDBJ databases">
        <title>Analysis of 21 Apiospora genomes using comparative genomics revels a genus with tremendous synthesis potential of carbohydrate active enzymes and secondary metabolites.</title>
        <authorList>
            <person name="Sorensen T."/>
        </authorList>
    </citation>
    <scope>NUCLEOTIDE SEQUENCE [LARGE SCALE GENOMIC DNA]</scope>
    <source>
        <strain evidence="1 2">CBS 114990</strain>
    </source>
</reference>